<keyword evidence="5" id="KW-0371">Homeobox</keyword>
<proteinExistence type="predicted"/>
<evidence type="ECO:0000256" key="1">
    <source>
        <dbReference type="ARBA" id="ARBA00004123"/>
    </source>
</evidence>
<gene>
    <name evidence="5" type="primary">RLT3_9</name>
    <name evidence="5" type="ORF">CK203_036366</name>
</gene>
<dbReference type="Pfam" id="PF02791">
    <property type="entry name" value="DDT"/>
    <property type="match status" value="1"/>
</dbReference>
<dbReference type="GO" id="GO:0003677">
    <property type="term" value="F:DNA binding"/>
    <property type="evidence" value="ECO:0007669"/>
    <property type="project" value="UniProtKB-KW"/>
</dbReference>
<comment type="caution">
    <text evidence="5">The sequence shown here is derived from an EMBL/GenBank/DDBJ whole genome shotgun (WGS) entry which is preliminary data.</text>
</comment>
<comment type="subcellular location">
    <subcellularLocation>
        <location evidence="1">Nucleus</location>
    </subcellularLocation>
</comment>
<evidence type="ECO:0000313" key="5">
    <source>
        <dbReference type="EMBL" id="RVW89627.1"/>
    </source>
</evidence>
<accession>A0A438HYU4</accession>
<feature type="signal peptide" evidence="3">
    <location>
        <begin position="1"/>
        <end position="21"/>
    </location>
</feature>
<evidence type="ECO:0000256" key="3">
    <source>
        <dbReference type="SAM" id="SignalP"/>
    </source>
</evidence>
<dbReference type="GO" id="GO:0005634">
    <property type="term" value="C:nucleus"/>
    <property type="evidence" value="ECO:0007669"/>
    <property type="project" value="UniProtKB-SubCell"/>
</dbReference>
<feature type="domain" description="DDT" evidence="4">
    <location>
        <begin position="13"/>
        <end position="79"/>
    </location>
</feature>
<organism evidence="5 6">
    <name type="scientific">Vitis vinifera</name>
    <name type="common">Grape</name>
    <dbReference type="NCBI Taxonomy" id="29760"/>
    <lineage>
        <taxon>Eukaryota</taxon>
        <taxon>Viridiplantae</taxon>
        <taxon>Streptophyta</taxon>
        <taxon>Embryophyta</taxon>
        <taxon>Tracheophyta</taxon>
        <taxon>Spermatophyta</taxon>
        <taxon>Magnoliopsida</taxon>
        <taxon>eudicotyledons</taxon>
        <taxon>Gunneridae</taxon>
        <taxon>Pentapetalae</taxon>
        <taxon>rosids</taxon>
        <taxon>Vitales</taxon>
        <taxon>Vitaceae</taxon>
        <taxon>Viteae</taxon>
        <taxon>Vitis</taxon>
    </lineage>
</organism>
<dbReference type="PANTHER" id="PTHR36968:SF8">
    <property type="entry name" value="HOMEOBOX-DDT DOMAIN PROTEIN RLT3 ISOFORM X1"/>
    <property type="match status" value="1"/>
</dbReference>
<dbReference type="InterPro" id="IPR018501">
    <property type="entry name" value="DDT_dom"/>
</dbReference>
<dbReference type="InterPro" id="IPR044977">
    <property type="entry name" value="RLT1-3"/>
</dbReference>
<evidence type="ECO:0000256" key="2">
    <source>
        <dbReference type="ARBA" id="ARBA00023242"/>
    </source>
</evidence>
<dbReference type="Proteomes" id="UP000288805">
    <property type="component" value="Unassembled WGS sequence"/>
</dbReference>
<keyword evidence="3" id="KW-0732">Signal</keyword>
<evidence type="ECO:0000259" key="4">
    <source>
        <dbReference type="Pfam" id="PF02791"/>
    </source>
</evidence>
<sequence>MPKPVVLMHSPIVLHFLYTYSVVVDVCPFTLDEFAQAFHDEIAQYQPLRSSSSGKGMGGFDSLLLGKVHLALLNLLLSDVETELSSGFLPHVIKNCKFLGLLQSIGNVCLIIWTEELRANVCCGIWTARPGCVKKESYDIRVGMSDGGSKEPLHVLQHEAYLTFALITEDDVRTNALQGWILLLPPKSTEIAVDLDLVGLPVSVIQLAENEDLRISSILITMDLGTLFVLNLKSLSALLFSPLYQLVLIPVENVTRSVTNPAKSQTPAAFYEPQSHQIHRWNTSLRKKEWADWPAQGVSGEL</sequence>
<keyword evidence="5" id="KW-0238">DNA-binding</keyword>
<dbReference type="AlphaFoldDB" id="A0A438HYU4"/>
<protein>
    <submittedName>
        <fullName evidence="5">Homeobox-DDT domain protein RLT3</fullName>
    </submittedName>
</protein>
<feature type="chain" id="PRO_5019107455" evidence="3">
    <location>
        <begin position="22"/>
        <end position="302"/>
    </location>
</feature>
<reference evidence="5 6" key="1">
    <citation type="journal article" date="2018" name="PLoS Genet.">
        <title>Population sequencing reveals clonal diversity and ancestral inbreeding in the grapevine cultivar Chardonnay.</title>
        <authorList>
            <person name="Roach M.J."/>
            <person name="Johnson D.L."/>
            <person name="Bohlmann J."/>
            <person name="van Vuuren H.J."/>
            <person name="Jones S.J."/>
            <person name="Pretorius I.S."/>
            <person name="Schmidt S.A."/>
            <person name="Borneman A.R."/>
        </authorList>
    </citation>
    <scope>NUCLEOTIDE SEQUENCE [LARGE SCALE GENOMIC DNA]</scope>
    <source>
        <strain evidence="6">cv. Chardonnay</strain>
        <tissue evidence="5">Leaf</tissue>
    </source>
</reference>
<name>A0A438HYU4_VITVI</name>
<dbReference type="PANTHER" id="PTHR36968">
    <property type="entry name" value="HOMEOBOX-DDT DOMAIN PROTEIN RLT2"/>
    <property type="match status" value="1"/>
</dbReference>
<evidence type="ECO:0000313" key="6">
    <source>
        <dbReference type="Proteomes" id="UP000288805"/>
    </source>
</evidence>
<dbReference type="GO" id="GO:0006357">
    <property type="term" value="P:regulation of transcription by RNA polymerase II"/>
    <property type="evidence" value="ECO:0007669"/>
    <property type="project" value="InterPro"/>
</dbReference>
<dbReference type="EMBL" id="QGNW01000162">
    <property type="protein sequence ID" value="RVW89627.1"/>
    <property type="molecule type" value="Genomic_DNA"/>
</dbReference>
<keyword evidence="2" id="KW-0539">Nucleus</keyword>